<dbReference type="Gene3D" id="3.40.50.1820">
    <property type="entry name" value="alpha/beta hydrolase"/>
    <property type="match status" value="1"/>
</dbReference>
<dbReference type="AlphaFoldDB" id="A0A9N8YWM6"/>
<dbReference type="InterPro" id="IPR000073">
    <property type="entry name" value="AB_hydrolase_1"/>
</dbReference>
<dbReference type="EMBL" id="CAJVPY010000139">
    <property type="protein sequence ID" value="CAG8452785.1"/>
    <property type="molecule type" value="Genomic_DNA"/>
</dbReference>
<dbReference type="Pfam" id="PF00561">
    <property type="entry name" value="Abhydrolase_1"/>
    <property type="match status" value="1"/>
</dbReference>
<keyword evidence="3" id="KW-1185">Reference proteome</keyword>
<sequence>MSETHFFEQKDGSKIAYRIFEPETIKNEIPLVLIMGLGGTKETFMGYEEVIVFDNRGIGESTVVSLSDPITIELMAQDTIELIKHLGIKKFNLFGGSMGGNIALCIALNIPSDLKLEKLIIGCGFARFPTGEKFQEADKYFSLPEMSRPKTIQEQKDMLLKSEKNFADYLLEHPDKFDKVAEHLANTNDSRPFEIYKSQWEAIKKTDLISRLHMIKVPTLIIHGEADEVVPIQAAELLDREIPNTQFYRIPNVGHSIYVMAPESTIIINEFLNKEITARVISCLI</sequence>
<evidence type="ECO:0000259" key="1">
    <source>
        <dbReference type="Pfam" id="PF00561"/>
    </source>
</evidence>
<reference evidence="2" key="1">
    <citation type="submission" date="2021-06" db="EMBL/GenBank/DDBJ databases">
        <authorList>
            <person name="Kallberg Y."/>
            <person name="Tangrot J."/>
            <person name="Rosling A."/>
        </authorList>
    </citation>
    <scope>NUCLEOTIDE SEQUENCE</scope>
    <source>
        <strain evidence="2">MA453B</strain>
    </source>
</reference>
<dbReference type="InterPro" id="IPR029058">
    <property type="entry name" value="AB_hydrolase_fold"/>
</dbReference>
<gene>
    <name evidence="2" type="ORF">DERYTH_LOCUS605</name>
</gene>
<protein>
    <submittedName>
        <fullName evidence="2">6090_t:CDS:1</fullName>
    </submittedName>
</protein>
<feature type="domain" description="AB hydrolase-1" evidence="1">
    <location>
        <begin position="49"/>
        <end position="259"/>
    </location>
</feature>
<dbReference type="PRINTS" id="PR00111">
    <property type="entry name" value="ABHYDROLASE"/>
</dbReference>
<dbReference type="SUPFAM" id="SSF53474">
    <property type="entry name" value="alpha/beta-Hydrolases"/>
    <property type="match status" value="1"/>
</dbReference>
<dbReference type="PANTHER" id="PTHR43433">
    <property type="entry name" value="HYDROLASE, ALPHA/BETA FOLD FAMILY PROTEIN"/>
    <property type="match status" value="1"/>
</dbReference>
<organism evidence="2 3">
    <name type="scientific">Dentiscutata erythropus</name>
    <dbReference type="NCBI Taxonomy" id="1348616"/>
    <lineage>
        <taxon>Eukaryota</taxon>
        <taxon>Fungi</taxon>
        <taxon>Fungi incertae sedis</taxon>
        <taxon>Mucoromycota</taxon>
        <taxon>Glomeromycotina</taxon>
        <taxon>Glomeromycetes</taxon>
        <taxon>Diversisporales</taxon>
        <taxon>Gigasporaceae</taxon>
        <taxon>Dentiscutata</taxon>
    </lineage>
</organism>
<dbReference type="InterPro" id="IPR050471">
    <property type="entry name" value="AB_hydrolase"/>
</dbReference>
<name>A0A9N8YWM6_9GLOM</name>
<dbReference type="PANTHER" id="PTHR43433:SF5">
    <property type="entry name" value="AB HYDROLASE-1 DOMAIN-CONTAINING PROTEIN"/>
    <property type="match status" value="1"/>
</dbReference>
<dbReference type="OrthoDB" id="8119704at2759"/>
<evidence type="ECO:0000313" key="3">
    <source>
        <dbReference type="Proteomes" id="UP000789405"/>
    </source>
</evidence>
<proteinExistence type="predicted"/>
<accession>A0A9N8YWM6</accession>
<dbReference type="Proteomes" id="UP000789405">
    <property type="component" value="Unassembled WGS sequence"/>
</dbReference>
<comment type="caution">
    <text evidence="2">The sequence shown here is derived from an EMBL/GenBank/DDBJ whole genome shotgun (WGS) entry which is preliminary data.</text>
</comment>
<evidence type="ECO:0000313" key="2">
    <source>
        <dbReference type="EMBL" id="CAG8452785.1"/>
    </source>
</evidence>